<keyword evidence="1" id="KW-1133">Transmembrane helix</keyword>
<dbReference type="Proteomes" id="UP000193719">
    <property type="component" value="Unassembled WGS sequence"/>
</dbReference>
<reference evidence="2 3" key="2">
    <citation type="submission" date="2016-08" db="EMBL/GenBank/DDBJ databases">
        <title>Pervasive Adenine N6-methylation of Active Genes in Fungi.</title>
        <authorList>
            <consortium name="DOE Joint Genome Institute"/>
            <person name="Mondo S.J."/>
            <person name="Dannebaum R.O."/>
            <person name="Kuo R.C."/>
            <person name="Labutti K."/>
            <person name="Haridas S."/>
            <person name="Kuo A."/>
            <person name="Salamov A."/>
            <person name="Ahrendt S.R."/>
            <person name="Lipzen A."/>
            <person name="Sullivan W."/>
            <person name="Andreopoulos W.B."/>
            <person name="Clum A."/>
            <person name="Lindquist E."/>
            <person name="Daum C."/>
            <person name="Ramamoorthy G.K."/>
            <person name="Gryganskyi A."/>
            <person name="Culley D."/>
            <person name="Magnuson J.K."/>
            <person name="James T.Y."/>
            <person name="O'Malley M.A."/>
            <person name="Stajich J.E."/>
            <person name="Spatafora J.W."/>
            <person name="Visel A."/>
            <person name="Grigoriev I.V."/>
        </authorList>
    </citation>
    <scope>NUCLEOTIDE SEQUENCE [LARGE SCALE GENOMIC DNA]</scope>
    <source>
        <strain evidence="3">finn</strain>
    </source>
</reference>
<keyword evidence="3" id="KW-1185">Reference proteome</keyword>
<proteinExistence type="predicted"/>
<organism evidence="2 3">
    <name type="scientific">Piromyces finnis</name>
    <dbReference type="NCBI Taxonomy" id="1754191"/>
    <lineage>
        <taxon>Eukaryota</taxon>
        <taxon>Fungi</taxon>
        <taxon>Fungi incertae sedis</taxon>
        <taxon>Chytridiomycota</taxon>
        <taxon>Chytridiomycota incertae sedis</taxon>
        <taxon>Neocallimastigomycetes</taxon>
        <taxon>Neocallimastigales</taxon>
        <taxon>Neocallimastigaceae</taxon>
        <taxon>Piromyces</taxon>
    </lineage>
</organism>
<evidence type="ECO:0000313" key="3">
    <source>
        <dbReference type="Proteomes" id="UP000193719"/>
    </source>
</evidence>
<dbReference type="EMBL" id="MCFH01000055">
    <property type="protein sequence ID" value="ORX43142.1"/>
    <property type="molecule type" value="Genomic_DNA"/>
</dbReference>
<keyword evidence="1" id="KW-0472">Membrane</keyword>
<comment type="caution">
    <text evidence="2">The sequence shown here is derived from an EMBL/GenBank/DDBJ whole genome shotgun (WGS) entry which is preliminary data.</text>
</comment>
<reference evidence="2 3" key="1">
    <citation type="submission" date="2016-08" db="EMBL/GenBank/DDBJ databases">
        <title>Genomes of anaerobic fungi encode conserved fungal cellulosomes for biomass hydrolysis.</title>
        <authorList>
            <consortium name="DOE Joint Genome Institute"/>
            <person name="Haitjema C.H."/>
            <person name="Gilmore S.P."/>
            <person name="Henske J.K."/>
            <person name="Solomon K.V."/>
            <person name="De Groot R."/>
            <person name="Kuo A."/>
            <person name="Mondo S.J."/>
            <person name="Salamov A.A."/>
            <person name="Labutti K."/>
            <person name="Zhao Z."/>
            <person name="Chiniquy J."/>
            <person name="Barry K."/>
            <person name="Brewer H.M."/>
            <person name="Purvine S.O."/>
            <person name="Wright A.T."/>
            <person name="Boxma B."/>
            <person name="Van Alen T."/>
            <person name="Hackstein J.H."/>
            <person name="Baker S.E."/>
            <person name="Grigoriev I.V."/>
            <person name="O'Malley M.A."/>
        </authorList>
    </citation>
    <scope>NUCLEOTIDE SEQUENCE [LARGE SCALE GENOMIC DNA]</scope>
    <source>
        <strain evidence="3">finn</strain>
    </source>
</reference>
<accession>A0A1Y1UXT6</accession>
<feature type="transmembrane region" description="Helical" evidence="1">
    <location>
        <begin position="109"/>
        <end position="129"/>
    </location>
</feature>
<protein>
    <submittedName>
        <fullName evidence="2">Uncharacterized protein</fullName>
    </submittedName>
</protein>
<gene>
    <name evidence="2" type="ORF">BCR36DRAFT_146999</name>
</gene>
<dbReference type="AlphaFoldDB" id="A0A1Y1UXT6"/>
<sequence>MGNCTSDPYYDSKIGYVEDVVTLPLNDLIKENVSKVYRLLRETDFSYLNSIPNLFADEINKEKAVSLIDSINTNDVLKFQNLTMNHIVSGLQEFDTLLLDYIGLQTKSSYIFVIVLFIVSAVISPYIYFSSLKKMAKNKMIEMEELVNIVFAIPTSTINIVPQYRRFIETSEINDD</sequence>
<keyword evidence="1" id="KW-0812">Transmembrane</keyword>
<evidence type="ECO:0000256" key="1">
    <source>
        <dbReference type="SAM" id="Phobius"/>
    </source>
</evidence>
<name>A0A1Y1UXT6_9FUNG</name>
<dbReference type="OrthoDB" id="2156462at2759"/>
<evidence type="ECO:0000313" key="2">
    <source>
        <dbReference type="EMBL" id="ORX43142.1"/>
    </source>
</evidence>